<dbReference type="AlphaFoldDB" id="A0A7Y8Y2V6"/>
<name>A0A7Y8Y2V6_9FLAO</name>
<evidence type="ECO:0000313" key="2">
    <source>
        <dbReference type="Proteomes" id="UP000535020"/>
    </source>
</evidence>
<comment type="caution">
    <text evidence="1">The sequence shown here is derived from an EMBL/GenBank/DDBJ whole genome shotgun (WGS) entry which is preliminary data.</text>
</comment>
<protein>
    <submittedName>
        <fullName evidence="1">Uncharacterized protein</fullName>
    </submittedName>
</protein>
<accession>A0A7Y8Y2V6</accession>
<dbReference type="Proteomes" id="UP000535020">
    <property type="component" value="Unassembled WGS sequence"/>
</dbReference>
<gene>
    <name evidence="1" type="ORF">HZF10_04830</name>
</gene>
<sequence length="121" mass="14110">MRLFSLSIVGLLLVTIGANAQQRRSFISPEMALSRELFPKSKDSIEMPRLIMMEQRTTYFLQPSPSLDTFTTDYNWTKDIRRNESFKKAAYYQYNYDALGRSPLPDASRDVMQQTLMKSPR</sequence>
<reference evidence="1 2" key="1">
    <citation type="submission" date="2020-07" db="EMBL/GenBank/DDBJ databases">
        <authorList>
            <person name="Sun Q."/>
        </authorList>
    </citation>
    <scope>NUCLEOTIDE SEQUENCE [LARGE SCALE GENOMIC DNA]</scope>
    <source>
        <strain evidence="1 2">MAH-1</strain>
    </source>
</reference>
<dbReference type="EMBL" id="JACBJI010000002">
    <property type="protein sequence ID" value="NYA70235.1"/>
    <property type="molecule type" value="Genomic_DNA"/>
</dbReference>
<proteinExistence type="predicted"/>
<dbReference type="RefSeq" id="WP_176005053.1">
    <property type="nucleotide sequence ID" value="NZ_JABWMI010000006.1"/>
</dbReference>
<evidence type="ECO:0000313" key="1">
    <source>
        <dbReference type="EMBL" id="NYA70235.1"/>
    </source>
</evidence>
<keyword evidence="2" id="KW-1185">Reference proteome</keyword>
<organism evidence="1 2">
    <name type="scientific">Flavobacterium agri</name>
    <dbReference type="NCBI Taxonomy" id="2743471"/>
    <lineage>
        <taxon>Bacteria</taxon>
        <taxon>Pseudomonadati</taxon>
        <taxon>Bacteroidota</taxon>
        <taxon>Flavobacteriia</taxon>
        <taxon>Flavobacteriales</taxon>
        <taxon>Flavobacteriaceae</taxon>
        <taxon>Flavobacterium</taxon>
    </lineage>
</organism>